<evidence type="ECO:0000313" key="3">
    <source>
        <dbReference type="Proteomes" id="UP000030708"/>
    </source>
</evidence>
<dbReference type="EMBL" id="KI926512">
    <property type="protein sequence ID" value="ETW34689.1"/>
    <property type="molecule type" value="Genomic_DNA"/>
</dbReference>
<feature type="transmembrane region" description="Helical" evidence="1">
    <location>
        <begin position="33"/>
        <end position="55"/>
    </location>
</feature>
<dbReference type="PANTHER" id="PTHR16130">
    <property type="entry name" value="LYSOSOMAL COBALAMIN TRANSPORTER-RELATED"/>
    <property type="match status" value="1"/>
</dbReference>
<keyword evidence="1" id="KW-1133">Transmembrane helix</keyword>
<name>A0A024W157_PLAFA</name>
<keyword evidence="1" id="KW-0812">Transmembrane</keyword>
<dbReference type="GO" id="GO:0005774">
    <property type="term" value="C:vacuolar membrane"/>
    <property type="evidence" value="ECO:0007669"/>
    <property type="project" value="TreeGrafter"/>
</dbReference>
<dbReference type="PANTHER" id="PTHR16130:SF2">
    <property type="entry name" value="LYSOSOMAL COBALAMIN TRANSPORT ESCORT PROTEIN LMBD1"/>
    <property type="match status" value="1"/>
</dbReference>
<evidence type="ECO:0000313" key="2">
    <source>
        <dbReference type="EMBL" id="ETW34689.1"/>
    </source>
</evidence>
<dbReference type="AlphaFoldDB" id="A0A024W157"/>
<accession>A0A024W157</accession>
<evidence type="ECO:0000256" key="1">
    <source>
        <dbReference type="SAM" id="Phobius"/>
    </source>
</evidence>
<dbReference type="InterPro" id="IPR050854">
    <property type="entry name" value="LMBD1_LysCbl_Transport"/>
</dbReference>
<reference evidence="2 3" key="2">
    <citation type="submission" date="2013-02" db="EMBL/GenBank/DDBJ databases">
        <title>The Genome Sequence of Plasmodium falciparum Tanzania (2000708).</title>
        <authorList>
            <consortium name="The Broad Institute Genome Sequencing Platform"/>
            <consortium name="The Broad Institute Genome Sequencing Center for Infectious Disease"/>
            <person name="Neafsey D."/>
            <person name="Cheeseman I."/>
            <person name="Volkman S."/>
            <person name="Adams J."/>
            <person name="Walker B."/>
            <person name="Young S.K."/>
            <person name="Zeng Q."/>
            <person name="Gargeya S."/>
            <person name="Fitzgerald M."/>
            <person name="Haas B."/>
            <person name="Abouelleil A."/>
            <person name="Alvarado L."/>
            <person name="Arachchi H.M."/>
            <person name="Berlin A.M."/>
            <person name="Chapman S.B."/>
            <person name="Dewar J."/>
            <person name="Goldberg J."/>
            <person name="Griggs A."/>
            <person name="Gujja S."/>
            <person name="Hansen M."/>
            <person name="Howarth C."/>
            <person name="Imamovic A."/>
            <person name="Larimer J."/>
            <person name="McCowan C."/>
            <person name="Murphy C."/>
            <person name="Neiman D."/>
            <person name="Pearson M."/>
            <person name="Priest M."/>
            <person name="Roberts A."/>
            <person name="Saif S."/>
            <person name="Shea T."/>
            <person name="Sisk P."/>
            <person name="Sykes S."/>
            <person name="Wortman J."/>
            <person name="Nusbaum C."/>
            <person name="Birren B."/>
        </authorList>
    </citation>
    <scope>NUCLEOTIDE SEQUENCE [LARGE SCALE GENOMIC DNA]</scope>
    <source>
        <strain evidence="3">Tanzania (2000708)</strain>
    </source>
</reference>
<protein>
    <submittedName>
        <fullName evidence="2">Uncharacterized protein</fullName>
    </submittedName>
</protein>
<organism evidence="2 3">
    <name type="scientific">Plasmodium falciparum Tanzania</name>
    <name type="common">2000708</name>
    <dbReference type="NCBI Taxonomy" id="1036725"/>
    <lineage>
        <taxon>Eukaryota</taxon>
        <taxon>Sar</taxon>
        <taxon>Alveolata</taxon>
        <taxon>Apicomplexa</taxon>
        <taxon>Aconoidasida</taxon>
        <taxon>Haemosporida</taxon>
        <taxon>Plasmodiidae</taxon>
        <taxon>Plasmodium</taxon>
        <taxon>Plasmodium (Laverania)</taxon>
    </lineage>
</organism>
<dbReference type="Proteomes" id="UP000030708">
    <property type="component" value="Unassembled WGS sequence"/>
</dbReference>
<proteinExistence type="predicted"/>
<dbReference type="GO" id="GO:0072665">
    <property type="term" value="P:protein localization to vacuole"/>
    <property type="evidence" value="ECO:0007669"/>
    <property type="project" value="TreeGrafter"/>
</dbReference>
<keyword evidence="1" id="KW-0472">Membrane</keyword>
<reference evidence="2 3" key="1">
    <citation type="submission" date="2013-02" db="EMBL/GenBank/DDBJ databases">
        <title>The Genome Annotation of Plasmodium falciparum Tanzania (2000708).</title>
        <authorList>
            <consortium name="The Broad Institute Genome Sequencing Platform"/>
            <consortium name="The Broad Institute Genome Sequencing Center for Infectious Disease"/>
            <person name="Neafsey D."/>
            <person name="Hoffman S."/>
            <person name="Volkman S."/>
            <person name="Rosenthal P."/>
            <person name="Walker B."/>
            <person name="Young S.K."/>
            <person name="Zeng Q."/>
            <person name="Gargeya S."/>
            <person name="Fitzgerald M."/>
            <person name="Haas B."/>
            <person name="Abouelleil A."/>
            <person name="Allen A.W."/>
            <person name="Alvarado L."/>
            <person name="Arachchi H.M."/>
            <person name="Berlin A.M."/>
            <person name="Chapman S.B."/>
            <person name="Gainer-Dewar J."/>
            <person name="Goldberg J."/>
            <person name="Griggs A."/>
            <person name="Gujja S."/>
            <person name="Hansen M."/>
            <person name="Howarth C."/>
            <person name="Imamovic A."/>
            <person name="Ireland A."/>
            <person name="Larimer J."/>
            <person name="McCowan C."/>
            <person name="Murphy C."/>
            <person name="Pearson M."/>
            <person name="Poon T.W."/>
            <person name="Priest M."/>
            <person name="Roberts A."/>
            <person name="Saif S."/>
            <person name="Shea T."/>
            <person name="Sisk P."/>
            <person name="Sykes S."/>
            <person name="Wortman J."/>
            <person name="Nusbaum C."/>
            <person name="Birren B."/>
        </authorList>
    </citation>
    <scope>NUCLEOTIDE SEQUENCE [LARGE SCALE GENOMIC DNA]</scope>
    <source>
        <strain evidence="3">Tanzania (2000708)</strain>
    </source>
</reference>
<gene>
    <name evidence="2" type="ORF">PFTANZ_04594</name>
</gene>
<feature type="transmembrane region" description="Helical" evidence="1">
    <location>
        <begin position="7"/>
        <end position="27"/>
    </location>
</feature>
<sequence length="115" mass="13371">MDIITSSIFVAFILLIFISSWIFYNYFVNYHESTILAALTFIISLSTCFILVLFIPIDIYLVSNGNLEISHLEITQKVISKFYHCYYVLESYKNEFDDNVVPFENTIESLKKTVG</sequence>